<dbReference type="GO" id="GO:0009055">
    <property type="term" value="F:electron transfer activity"/>
    <property type="evidence" value="ECO:0007669"/>
    <property type="project" value="InterPro"/>
</dbReference>
<keyword evidence="5 6" id="KW-0472">Membrane</keyword>
<dbReference type="InterPro" id="IPR011577">
    <property type="entry name" value="Cyt_b561_bac/Ni-Hgenase"/>
</dbReference>
<evidence type="ECO:0000256" key="6">
    <source>
        <dbReference type="SAM" id="Phobius"/>
    </source>
</evidence>
<evidence type="ECO:0000256" key="5">
    <source>
        <dbReference type="ARBA" id="ARBA00023136"/>
    </source>
</evidence>
<organism evidence="8 9">
    <name type="scientific">Leptolyngbya boryana NIES-2135</name>
    <dbReference type="NCBI Taxonomy" id="1973484"/>
    <lineage>
        <taxon>Bacteria</taxon>
        <taxon>Bacillati</taxon>
        <taxon>Cyanobacteriota</taxon>
        <taxon>Cyanophyceae</taxon>
        <taxon>Leptolyngbyales</taxon>
        <taxon>Leptolyngbyaceae</taxon>
        <taxon>Leptolyngbya group</taxon>
        <taxon>Leptolyngbya</taxon>
    </lineage>
</organism>
<evidence type="ECO:0000256" key="3">
    <source>
        <dbReference type="ARBA" id="ARBA00022692"/>
    </source>
</evidence>
<dbReference type="AlphaFoldDB" id="A0A1Z4JN43"/>
<sequence>MSRTKPYQPSLLRFLHGINALLVIAALISGFWVYDTFDQRFGKIPLPRINAIIDYHGTIGLTFFLFSPLFLIYSLWLGRKKLIQNNTIANLTQVGKPIWWATLQRCTNTLMIVAIVFAAGTGKLMDETWLPQGQLFHVAYSFHLIAWATMLICLALHLLMSAKVGGVPLLLSILSFRVRPDDHPKLWIKQLRDRN</sequence>
<keyword evidence="4 6" id="KW-1133">Transmembrane helix</keyword>
<keyword evidence="3 6" id="KW-0812">Transmembrane</keyword>
<dbReference type="GO" id="GO:0022904">
    <property type="term" value="P:respiratory electron transport chain"/>
    <property type="evidence" value="ECO:0007669"/>
    <property type="project" value="InterPro"/>
</dbReference>
<accession>A0A1Z4JN43</accession>
<feature type="transmembrane region" description="Helical" evidence="6">
    <location>
        <begin position="53"/>
        <end position="77"/>
    </location>
</feature>
<dbReference type="SUPFAM" id="SSF81342">
    <property type="entry name" value="Transmembrane di-heme cytochromes"/>
    <property type="match status" value="1"/>
</dbReference>
<keyword evidence="9" id="KW-1185">Reference proteome</keyword>
<proteinExistence type="predicted"/>
<evidence type="ECO:0000313" key="9">
    <source>
        <dbReference type="Proteomes" id="UP000217895"/>
    </source>
</evidence>
<dbReference type="InterPro" id="IPR016174">
    <property type="entry name" value="Di-haem_cyt_TM"/>
</dbReference>
<protein>
    <recommendedName>
        <fullName evidence="7">Cytochrome b561 bacterial/Ni-hydrogenase domain-containing protein</fullName>
    </recommendedName>
</protein>
<feature type="transmembrane region" description="Helical" evidence="6">
    <location>
        <begin position="98"/>
        <end position="120"/>
    </location>
</feature>
<evidence type="ECO:0000259" key="7">
    <source>
        <dbReference type="Pfam" id="PF01292"/>
    </source>
</evidence>
<name>A0A1Z4JN43_LEPBY</name>
<dbReference type="Proteomes" id="UP000217895">
    <property type="component" value="Chromosome"/>
</dbReference>
<feature type="transmembrane region" description="Helical" evidence="6">
    <location>
        <begin position="140"/>
        <end position="160"/>
    </location>
</feature>
<evidence type="ECO:0000256" key="2">
    <source>
        <dbReference type="ARBA" id="ARBA00022475"/>
    </source>
</evidence>
<dbReference type="Pfam" id="PF01292">
    <property type="entry name" value="Ni_hydr_CYTB"/>
    <property type="match status" value="1"/>
</dbReference>
<evidence type="ECO:0000313" key="8">
    <source>
        <dbReference type="EMBL" id="BAY58171.1"/>
    </source>
</evidence>
<evidence type="ECO:0000256" key="1">
    <source>
        <dbReference type="ARBA" id="ARBA00004651"/>
    </source>
</evidence>
<dbReference type="Gene3D" id="1.20.950.20">
    <property type="entry name" value="Transmembrane di-heme cytochromes, Chain C"/>
    <property type="match status" value="1"/>
</dbReference>
<evidence type="ECO:0000256" key="4">
    <source>
        <dbReference type="ARBA" id="ARBA00022989"/>
    </source>
</evidence>
<keyword evidence="2" id="KW-1003">Cell membrane</keyword>
<reference evidence="8 9" key="1">
    <citation type="submission" date="2017-06" db="EMBL/GenBank/DDBJ databases">
        <title>Genome sequencing of cyanobaciteial culture collection at National Institute for Environmental Studies (NIES).</title>
        <authorList>
            <person name="Hirose Y."/>
            <person name="Shimura Y."/>
            <person name="Fujisawa T."/>
            <person name="Nakamura Y."/>
            <person name="Kawachi M."/>
        </authorList>
    </citation>
    <scope>NUCLEOTIDE SEQUENCE [LARGE SCALE GENOMIC DNA]</scope>
    <source>
        <strain evidence="8 9">NIES-2135</strain>
    </source>
</reference>
<gene>
    <name evidence="8" type="ORF">NIES2135_50440</name>
</gene>
<dbReference type="GO" id="GO:0005886">
    <property type="term" value="C:plasma membrane"/>
    <property type="evidence" value="ECO:0007669"/>
    <property type="project" value="UniProtKB-SubCell"/>
</dbReference>
<feature type="transmembrane region" description="Helical" evidence="6">
    <location>
        <begin position="12"/>
        <end position="33"/>
    </location>
</feature>
<comment type="subcellular location">
    <subcellularLocation>
        <location evidence="1">Cell membrane</location>
        <topology evidence="1">Multi-pass membrane protein</topology>
    </subcellularLocation>
</comment>
<dbReference type="EMBL" id="AP018203">
    <property type="protein sequence ID" value="BAY58171.1"/>
    <property type="molecule type" value="Genomic_DNA"/>
</dbReference>
<feature type="domain" description="Cytochrome b561 bacterial/Ni-hydrogenase" evidence="7">
    <location>
        <begin position="8"/>
        <end position="163"/>
    </location>
</feature>